<gene>
    <name evidence="2" type="ORF">PanWU01x14_155130</name>
</gene>
<organism evidence="2 3">
    <name type="scientific">Parasponia andersonii</name>
    <name type="common">Sponia andersonii</name>
    <dbReference type="NCBI Taxonomy" id="3476"/>
    <lineage>
        <taxon>Eukaryota</taxon>
        <taxon>Viridiplantae</taxon>
        <taxon>Streptophyta</taxon>
        <taxon>Embryophyta</taxon>
        <taxon>Tracheophyta</taxon>
        <taxon>Spermatophyta</taxon>
        <taxon>Magnoliopsida</taxon>
        <taxon>eudicotyledons</taxon>
        <taxon>Gunneridae</taxon>
        <taxon>Pentapetalae</taxon>
        <taxon>rosids</taxon>
        <taxon>fabids</taxon>
        <taxon>Rosales</taxon>
        <taxon>Cannabaceae</taxon>
        <taxon>Parasponia</taxon>
    </lineage>
</organism>
<dbReference type="AlphaFoldDB" id="A0A2P5CGP0"/>
<protein>
    <submittedName>
        <fullName evidence="2">Uncharacterized protein</fullName>
    </submittedName>
</protein>
<reference evidence="3" key="1">
    <citation type="submission" date="2016-06" db="EMBL/GenBank/DDBJ databases">
        <title>Parallel loss of symbiosis genes in relatives of nitrogen-fixing non-legume Parasponia.</title>
        <authorList>
            <person name="Van Velzen R."/>
            <person name="Holmer R."/>
            <person name="Bu F."/>
            <person name="Rutten L."/>
            <person name="Van Zeijl A."/>
            <person name="Liu W."/>
            <person name="Santuari L."/>
            <person name="Cao Q."/>
            <person name="Sharma T."/>
            <person name="Shen D."/>
            <person name="Roswanjaya Y."/>
            <person name="Wardhani T."/>
            <person name="Kalhor M.S."/>
            <person name="Jansen J."/>
            <person name="Van den Hoogen J."/>
            <person name="Gungor B."/>
            <person name="Hartog M."/>
            <person name="Hontelez J."/>
            <person name="Verver J."/>
            <person name="Yang W.-C."/>
            <person name="Schijlen E."/>
            <person name="Repin R."/>
            <person name="Schilthuizen M."/>
            <person name="Schranz E."/>
            <person name="Heidstra R."/>
            <person name="Miyata K."/>
            <person name="Fedorova E."/>
            <person name="Kohlen W."/>
            <person name="Bisseling T."/>
            <person name="Smit S."/>
            <person name="Geurts R."/>
        </authorList>
    </citation>
    <scope>NUCLEOTIDE SEQUENCE [LARGE SCALE GENOMIC DNA]</scope>
    <source>
        <strain evidence="3">cv. WU1-14</strain>
    </source>
</reference>
<dbReference type="Proteomes" id="UP000237105">
    <property type="component" value="Unassembled WGS sequence"/>
</dbReference>
<keyword evidence="3" id="KW-1185">Reference proteome</keyword>
<dbReference type="OrthoDB" id="1181224at2759"/>
<sequence length="87" mass="9520">MEIKNRNVYQTCKMTVIILLILSLKPLRAYRPLEGESKPGPVDSGGSTGTKVPFQRGPVPPSMPSTCTYIGYPVEPGHEGRHCEIHG</sequence>
<name>A0A2P5CGP0_PARAD</name>
<evidence type="ECO:0000256" key="1">
    <source>
        <dbReference type="SAM" id="MobiDB-lite"/>
    </source>
</evidence>
<evidence type="ECO:0000313" key="2">
    <source>
        <dbReference type="EMBL" id="PON60188.1"/>
    </source>
</evidence>
<comment type="caution">
    <text evidence="2">The sequence shown here is derived from an EMBL/GenBank/DDBJ whole genome shotgun (WGS) entry which is preliminary data.</text>
</comment>
<feature type="region of interest" description="Disordered" evidence="1">
    <location>
        <begin position="34"/>
        <end position="60"/>
    </location>
</feature>
<proteinExistence type="predicted"/>
<accession>A0A2P5CGP0</accession>
<dbReference type="EMBL" id="JXTB01000133">
    <property type="protein sequence ID" value="PON60188.1"/>
    <property type="molecule type" value="Genomic_DNA"/>
</dbReference>
<evidence type="ECO:0000313" key="3">
    <source>
        <dbReference type="Proteomes" id="UP000237105"/>
    </source>
</evidence>